<dbReference type="InterPro" id="IPR031166">
    <property type="entry name" value="G_ENGA"/>
</dbReference>
<dbReference type="Proteomes" id="UP001596996">
    <property type="component" value="Unassembled WGS sequence"/>
</dbReference>
<gene>
    <name evidence="8 12" type="primary">der</name>
    <name evidence="12" type="ORF">ACFQ02_01475</name>
</gene>
<dbReference type="InterPro" id="IPR027417">
    <property type="entry name" value="P-loop_NTPase"/>
</dbReference>
<sequence>MTTPVVALVGRPNVGKSTLFNRLTRTRDALVADFPGLTRDRKYGQANISGYDFIVIDTGGIDGTEEGVEEKMAEQSLLAIEEADIVLFLVDARAGLTSADIGIAHYLRQRQEKTTVLVANKTDGIDADSHCAEFYQLGLGEIVQIAASQGRGVTLLMEQVLAPFAQQVNNINENGMIQNVATNNSEAEADVVQNTSQQRDEWDTEFDFYNEEDTALLDDVLEDELDSEQIAKKNIKIAIVGRPNVGKSTLTNRILGEERVVVYDLPGTTRDSIYIPMERDGQAYTIIDTAGVRKRGKVNLAVEKFSVIKTLQAIQDANVVLLTIDARENISDQDLSLLGFILNAGKSLVIVVNKWDGLDQEIKEQVKSELDRRLDFIDFARVHFISALHGSGVGNLFESIQEAYACATQKMTTSILTRILQMATDEHQPPMMSGRRIKLKYAHPGGYNPPIIVVHGNQIERLPDSYKRYLSNYYRRSLKIVGTPIRLQFQEGSNPFAGKRNKLTPNQLRKRKRLIKFIKKSKR</sequence>
<evidence type="ECO:0000256" key="1">
    <source>
        <dbReference type="ARBA" id="ARBA00008279"/>
    </source>
</evidence>
<comment type="caution">
    <text evidence="12">The sequence shown here is derived from an EMBL/GenBank/DDBJ whole genome shotgun (WGS) entry which is preliminary data.</text>
</comment>
<dbReference type="InterPro" id="IPR032859">
    <property type="entry name" value="KH_dom-like"/>
</dbReference>
<dbReference type="CDD" id="cd01894">
    <property type="entry name" value="EngA1"/>
    <property type="match status" value="1"/>
</dbReference>
<evidence type="ECO:0000256" key="5">
    <source>
        <dbReference type="ARBA" id="ARBA00022741"/>
    </source>
</evidence>
<dbReference type="Pfam" id="PF14714">
    <property type="entry name" value="KH_dom-like"/>
    <property type="match status" value="1"/>
</dbReference>
<feature type="domain" description="EngA-type G" evidence="11">
    <location>
        <begin position="4"/>
        <end position="168"/>
    </location>
</feature>
<accession>A0ABW3I751</accession>
<dbReference type="PANTHER" id="PTHR43834">
    <property type="entry name" value="GTPASE DER"/>
    <property type="match status" value="1"/>
</dbReference>
<feature type="binding site" evidence="8">
    <location>
        <begin position="288"/>
        <end position="292"/>
    </location>
    <ligand>
        <name>GTP</name>
        <dbReference type="ChEBI" id="CHEBI:37565"/>
        <label>2</label>
    </ligand>
</feature>
<dbReference type="HAMAP" id="MF_00195">
    <property type="entry name" value="GTPase_Der"/>
    <property type="match status" value="1"/>
</dbReference>
<evidence type="ECO:0000256" key="6">
    <source>
        <dbReference type="ARBA" id="ARBA00023134"/>
    </source>
</evidence>
<dbReference type="RefSeq" id="WP_380818394.1">
    <property type="nucleotide sequence ID" value="NZ_JBHTJN010000004.1"/>
</dbReference>
<evidence type="ECO:0000313" key="12">
    <source>
        <dbReference type="EMBL" id="MFD0965538.1"/>
    </source>
</evidence>
<dbReference type="InterPro" id="IPR005225">
    <property type="entry name" value="Small_GTP-bd"/>
</dbReference>
<dbReference type="Gene3D" id="3.40.50.300">
    <property type="entry name" value="P-loop containing nucleotide triphosphate hydrolases"/>
    <property type="match status" value="2"/>
</dbReference>
<dbReference type="SUPFAM" id="SSF52540">
    <property type="entry name" value="P-loop containing nucleoside triphosphate hydrolases"/>
    <property type="match status" value="2"/>
</dbReference>
<reference evidence="13" key="1">
    <citation type="journal article" date="2019" name="Int. J. Syst. Evol. Microbiol.">
        <title>The Global Catalogue of Microorganisms (GCM) 10K type strain sequencing project: providing services to taxonomists for standard genome sequencing and annotation.</title>
        <authorList>
            <consortium name="The Broad Institute Genomics Platform"/>
            <consortium name="The Broad Institute Genome Sequencing Center for Infectious Disease"/>
            <person name="Wu L."/>
            <person name="Ma J."/>
        </authorList>
    </citation>
    <scope>NUCLEOTIDE SEQUENCE [LARGE SCALE GENOMIC DNA]</scope>
    <source>
        <strain evidence="13">CCUG 61707</strain>
    </source>
</reference>
<dbReference type="SMART" id="SM00382">
    <property type="entry name" value="AAA"/>
    <property type="match status" value="2"/>
</dbReference>
<evidence type="ECO:0000259" key="11">
    <source>
        <dbReference type="PROSITE" id="PS51712"/>
    </source>
</evidence>
<evidence type="ECO:0000256" key="8">
    <source>
        <dbReference type="HAMAP-Rule" id="MF_00195"/>
    </source>
</evidence>
<feature type="binding site" evidence="8">
    <location>
        <begin position="120"/>
        <end position="123"/>
    </location>
    <ligand>
        <name>GTP</name>
        <dbReference type="ChEBI" id="CHEBI:37565"/>
        <label>1</label>
    </ligand>
</feature>
<evidence type="ECO:0000256" key="3">
    <source>
        <dbReference type="ARBA" id="ARBA00022517"/>
    </source>
</evidence>
<dbReference type="InterPro" id="IPR003593">
    <property type="entry name" value="AAA+_ATPase"/>
</dbReference>
<dbReference type="GO" id="GO:0016787">
    <property type="term" value="F:hydrolase activity"/>
    <property type="evidence" value="ECO:0007669"/>
    <property type="project" value="UniProtKB-KW"/>
</dbReference>
<dbReference type="NCBIfam" id="TIGR03594">
    <property type="entry name" value="GTPase_EngA"/>
    <property type="match status" value="1"/>
</dbReference>
<evidence type="ECO:0000256" key="2">
    <source>
        <dbReference type="ARBA" id="ARBA00020953"/>
    </source>
</evidence>
<comment type="function">
    <text evidence="8 10">GTPase that plays an essential role in the late steps of ribosome biogenesis.</text>
</comment>
<evidence type="ECO:0000256" key="9">
    <source>
        <dbReference type="PROSITE-ProRule" id="PRU01049"/>
    </source>
</evidence>
<dbReference type="InterPro" id="IPR006073">
    <property type="entry name" value="GTP-bd"/>
</dbReference>
<comment type="subunit">
    <text evidence="8">Associates with the 50S ribosomal subunit.</text>
</comment>
<dbReference type="SMART" id="SM00173">
    <property type="entry name" value="RAS"/>
    <property type="match status" value="1"/>
</dbReference>
<keyword evidence="3 8" id="KW-0690">Ribosome biogenesis</keyword>
<dbReference type="Pfam" id="PF01926">
    <property type="entry name" value="MMR_HSR1"/>
    <property type="match status" value="2"/>
</dbReference>
<feature type="binding site" evidence="8">
    <location>
        <begin position="241"/>
        <end position="248"/>
    </location>
    <ligand>
        <name>GTP</name>
        <dbReference type="ChEBI" id="CHEBI:37565"/>
        <label>2</label>
    </ligand>
</feature>
<dbReference type="PRINTS" id="PR00326">
    <property type="entry name" value="GTP1OBG"/>
</dbReference>
<feature type="binding site" evidence="8">
    <location>
        <begin position="353"/>
        <end position="356"/>
    </location>
    <ligand>
        <name>GTP</name>
        <dbReference type="ChEBI" id="CHEBI:37565"/>
        <label>2</label>
    </ligand>
</feature>
<keyword evidence="12" id="KW-0378">Hydrolase</keyword>
<keyword evidence="6 8" id="KW-0342">GTP-binding</keyword>
<evidence type="ECO:0000256" key="7">
    <source>
        <dbReference type="ARBA" id="ARBA00032345"/>
    </source>
</evidence>
<keyword evidence="13" id="KW-1185">Reference proteome</keyword>
<dbReference type="EMBL" id="JBHTJN010000004">
    <property type="protein sequence ID" value="MFD0965538.1"/>
    <property type="molecule type" value="Genomic_DNA"/>
</dbReference>
<feature type="domain" description="EngA-type G" evidence="11">
    <location>
        <begin position="235"/>
        <end position="408"/>
    </location>
</feature>
<feature type="binding site" evidence="8">
    <location>
        <begin position="57"/>
        <end position="61"/>
    </location>
    <ligand>
        <name>GTP</name>
        <dbReference type="ChEBI" id="CHEBI:37565"/>
        <label>1</label>
    </ligand>
</feature>
<comment type="similarity">
    <text evidence="1 8 9 10">Belongs to the TRAFAC class TrmE-Era-EngA-EngB-Septin-like GTPase superfamily. EngA (Der) GTPase family.</text>
</comment>
<name>A0ABW3I751_9PAST</name>
<keyword evidence="5 8" id="KW-0547">Nucleotide-binding</keyword>
<evidence type="ECO:0000313" key="13">
    <source>
        <dbReference type="Proteomes" id="UP001596996"/>
    </source>
</evidence>
<evidence type="ECO:0000256" key="4">
    <source>
        <dbReference type="ARBA" id="ARBA00022737"/>
    </source>
</evidence>
<dbReference type="NCBIfam" id="TIGR00231">
    <property type="entry name" value="small_GTP"/>
    <property type="match status" value="2"/>
</dbReference>
<proteinExistence type="inferred from homology"/>
<dbReference type="PROSITE" id="PS51712">
    <property type="entry name" value="G_ENGA"/>
    <property type="match status" value="2"/>
</dbReference>
<dbReference type="PANTHER" id="PTHR43834:SF6">
    <property type="entry name" value="GTPASE DER"/>
    <property type="match status" value="1"/>
</dbReference>
<dbReference type="Gene3D" id="3.30.300.20">
    <property type="match status" value="1"/>
</dbReference>
<protein>
    <recommendedName>
        <fullName evidence="2 8">GTPase Der</fullName>
    </recommendedName>
    <alternativeName>
        <fullName evidence="7 8">GTP-binding protein EngA</fullName>
    </alternativeName>
</protein>
<dbReference type="InterPro" id="IPR015946">
    <property type="entry name" value="KH_dom-like_a/b"/>
</dbReference>
<feature type="binding site" evidence="8">
    <location>
        <begin position="10"/>
        <end position="17"/>
    </location>
    <ligand>
        <name>GTP</name>
        <dbReference type="ChEBI" id="CHEBI:37565"/>
        <label>1</label>
    </ligand>
</feature>
<evidence type="ECO:0000256" key="10">
    <source>
        <dbReference type="RuleBase" id="RU004481"/>
    </source>
</evidence>
<dbReference type="CDD" id="cd01895">
    <property type="entry name" value="EngA2"/>
    <property type="match status" value="1"/>
</dbReference>
<keyword evidence="4 10" id="KW-0677">Repeat</keyword>
<dbReference type="PIRSF" id="PIRSF006485">
    <property type="entry name" value="GTP-binding_EngA"/>
    <property type="match status" value="1"/>
</dbReference>
<dbReference type="InterPro" id="IPR016484">
    <property type="entry name" value="GTPase_Der"/>
</dbReference>
<organism evidence="12 13">
    <name type="scientific">Seminibacterium arietis</name>
    <dbReference type="NCBI Taxonomy" id="1173502"/>
    <lineage>
        <taxon>Bacteria</taxon>
        <taxon>Pseudomonadati</taxon>
        <taxon>Pseudomonadota</taxon>
        <taxon>Gammaproteobacteria</taxon>
        <taxon>Pasteurellales</taxon>
        <taxon>Pasteurellaceae</taxon>
        <taxon>Seminibacterium</taxon>
    </lineage>
</organism>